<dbReference type="Proteomes" id="UP000439903">
    <property type="component" value="Unassembled WGS sequence"/>
</dbReference>
<keyword evidence="5" id="KW-1185">Reference proteome</keyword>
<dbReference type="Pfam" id="PF02221">
    <property type="entry name" value="E1_DerP2_DerF2"/>
    <property type="match status" value="1"/>
</dbReference>
<reference evidence="4 5" key="1">
    <citation type="journal article" date="2019" name="Environ. Microbiol.">
        <title>At the nexus of three kingdoms: the genome of the mycorrhizal fungus Gigaspora margarita provides insights into plant, endobacterial and fungal interactions.</title>
        <authorList>
            <person name="Venice F."/>
            <person name="Ghignone S."/>
            <person name="Salvioli di Fossalunga A."/>
            <person name="Amselem J."/>
            <person name="Novero M."/>
            <person name="Xianan X."/>
            <person name="Sedzielewska Toro K."/>
            <person name="Morin E."/>
            <person name="Lipzen A."/>
            <person name="Grigoriev I.V."/>
            <person name="Henrissat B."/>
            <person name="Martin F.M."/>
            <person name="Bonfante P."/>
        </authorList>
    </citation>
    <scope>NUCLEOTIDE SEQUENCE [LARGE SCALE GENOMIC DNA]</scope>
    <source>
        <strain evidence="4 5">BEG34</strain>
    </source>
</reference>
<dbReference type="InterPro" id="IPR014756">
    <property type="entry name" value="Ig_E-set"/>
</dbReference>
<dbReference type="InterPro" id="IPR003172">
    <property type="entry name" value="ML_dom"/>
</dbReference>
<gene>
    <name evidence="4" type="ORF">F8M41_023268</name>
</gene>
<keyword evidence="2" id="KW-0732">Signal</keyword>
<name>A0A8H4ADM9_GIGMA</name>
<dbReference type="EMBL" id="WTPW01000750">
    <property type="protein sequence ID" value="KAF0483221.1"/>
    <property type="molecule type" value="Genomic_DNA"/>
</dbReference>
<evidence type="ECO:0000259" key="3">
    <source>
        <dbReference type="SMART" id="SM00737"/>
    </source>
</evidence>
<proteinExistence type="predicted"/>
<organism evidence="4 5">
    <name type="scientific">Gigaspora margarita</name>
    <dbReference type="NCBI Taxonomy" id="4874"/>
    <lineage>
        <taxon>Eukaryota</taxon>
        <taxon>Fungi</taxon>
        <taxon>Fungi incertae sedis</taxon>
        <taxon>Mucoromycota</taxon>
        <taxon>Glomeromycotina</taxon>
        <taxon>Glomeromycetes</taxon>
        <taxon>Diversisporales</taxon>
        <taxon>Gigasporaceae</taxon>
        <taxon>Gigaspora</taxon>
    </lineage>
</organism>
<feature type="signal peptide" evidence="2">
    <location>
        <begin position="1"/>
        <end position="20"/>
    </location>
</feature>
<accession>A0A8H4ADM9</accession>
<comment type="caution">
    <text evidence="4">The sequence shown here is derived from an EMBL/GenBank/DDBJ whole genome shotgun (WGS) entry which is preliminary data.</text>
</comment>
<evidence type="ECO:0000313" key="4">
    <source>
        <dbReference type="EMBL" id="KAF0483221.1"/>
    </source>
</evidence>
<protein>
    <recommendedName>
        <fullName evidence="1">Phosphatidylglycerol/phosphatidylinositol transfer protein</fullName>
    </recommendedName>
</protein>
<evidence type="ECO:0000313" key="5">
    <source>
        <dbReference type="Proteomes" id="UP000439903"/>
    </source>
</evidence>
<feature type="domain" description="MD-2-related lipid-recognition" evidence="3">
    <location>
        <begin position="32"/>
        <end position="157"/>
    </location>
</feature>
<dbReference type="SMART" id="SM00737">
    <property type="entry name" value="ML"/>
    <property type="match status" value="1"/>
</dbReference>
<dbReference type="SUPFAM" id="SSF81296">
    <property type="entry name" value="E set domains"/>
    <property type="match status" value="1"/>
</dbReference>
<evidence type="ECO:0000256" key="1">
    <source>
        <dbReference type="ARBA" id="ARBA00016056"/>
    </source>
</evidence>
<dbReference type="AlphaFoldDB" id="A0A8H4ADM9"/>
<sequence>MYKLIVLFFIYILFINPTYSKGEYKKDNLSGFKECDDTFPNKITHFTFDPNPTVKNTTIKFEIGGTSRVPFDKGSYISGMSFRNGDPINFYVQDFCEEWVEASGEHCPVKPGEFYFKGSQYLKQTSEDPTDVTLTDYLRLVIASPEGHIRSCIEGDITTVYL</sequence>
<dbReference type="OrthoDB" id="6409159at2759"/>
<evidence type="ECO:0000256" key="2">
    <source>
        <dbReference type="SAM" id="SignalP"/>
    </source>
</evidence>
<feature type="chain" id="PRO_5034137716" description="Phosphatidylglycerol/phosphatidylinositol transfer protein" evidence="2">
    <location>
        <begin position="21"/>
        <end position="162"/>
    </location>
</feature>